<name>A0A1C3Y2C2_9HYPH</name>
<dbReference type="SUPFAM" id="SSF160964">
    <property type="entry name" value="MalF N-terminal region-like"/>
    <property type="match status" value="1"/>
</dbReference>
<feature type="transmembrane region" description="Helical" evidence="5">
    <location>
        <begin position="29"/>
        <end position="48"/>
    </location>
</feature>
<keyword evidence="7" id="KW-0762">Sugar transport</keyword>
<feature type="transmembrane region" description="Helical" evidence="5">
    <location>
        <begin position="118"/>
        <end position="139"/>
    </location>
</feature>
<sequence length="315" mass="34507">MAKAGSIGIAPAAIGATKAVRAGEKNVQWLLLAPTLIIMNVVGLYPLLHSLYISLTNYNPTFGTTYSVIGVGNYVRAFSDGQFWHSVTLTLLFTAVSVSISLTLAVLLSLLFNQNRPGFLFLRTFLLIPMLITPIAVGIVWRTMMMPDLGILNYLLSFIGIAPLAWAGSPSGALASVILVDVWQWTPFMFIIIFAGLRSLPRSPFEAAQIDGAGHLSTFIHVTLPMLKPVIVIATLLRIVDAFRTYDTVYIITRGGPDFATDLLSVYLQRVNFRIFDLGYGSALSWIALLIILLIVIVFVNVTGFLKLVADKENR</sequence>
<evidence type="ECO:0000256" key="1">
    <source>
        <dbReference type="ARBA" id="ARBA00004651"/>
    </source>
</evidence>
<feature type="transmembrane region" description="Helical" evidence="5">
    <location>
        <begin position="89"/>
        <end position="112"/>
    </location>
</feature>
<evidence type="ECO:0000256" key="4">
    <source>
        <dbReference type="ARBA" id="ARBA00023136"/>
    </source>
</evidence>
<dbReference type="Proteomes" id="UP000198723">
    <property type="component" value="Unassembled WGS sequence"/>
</dbReference>
<evidence type="ECO:0000313" key="8">
    <source>
        <dbReference type="Proteomes" id="UP000198723"/>
    </source>
</evidence>
<proteinExistence type="inferred from homology"/>
<dbReference type="SUPFAM" id="SSF161098">
    <property type="entry name" value="MetI-like"/>
    <property type="match status" value="1"/>
</dbReference>
<evidence type="ECO:0000256" key="5">
    <source>
        <dbReference type="RuleBase" id="RU363032"/>
    </source>
</evidence>
<dbReference type="CDD" id="cd06261">
    <property type="entry name" value="TM_PBP2"/>
    <property type="match status" value="1"/>
</dbReference>
<evidence type="ECO:0000259" key="6">
    <source>
        <dbReference type="PROSITE" id="PS50928"/>
    </source>
</evidence>
<keyword evidence="3 5" id="KW-1133">Transmembrane helix</keyword>
<dbReference type="Gene3D" id="1.10.3720.10">
    <property type="entry name" value="MetI-like"/>
    <property type="match status" value="1"/>
</dbReference>
<evidence type="ECO:0000313" key="7">
    <source>
        <dbReference type="EMBL" id="SCB58602.1"/>
    </source>
</evidence>
<reference evidence="7 8" key="1">
    <citation type="submission" date="2016-08" db="EMBL/GenBank/DDBJ databases">
        <authorList>
            <person name="Seilhamer J.J."/>
        </authorList>
    </citation>
    <scope>NUCLEOTIDE SEQUENCE [LARGE SCALE GENOMIC DNA]</scope>
    <source>
        <strain evidence="7 8">HBR26</strain>
    </source>
</reference>
<gene>
    <name evidence="7" type="ORF">GA0061105_10569</name>
</gene>
<dbReference type="PANTHER" id="PTHR43759:SF1">
    <property type="entry name" value="GLUCOSE IMPORT SYSTEM PERMEASE PROTEIN GLCT"/>
    <property type="match status" value="1"/>
</dbReference>
<evidence type="ECO:0000256" key="3">
    <source>
        <dbReference type="ARBA" id="ARBA00022989"/>
    </source>
</evidence>
<dbReference type="AlphaFoldDB" id="A0A1C3Y2C2"/>
<dbReference type="RefSeq" id="WP_092750393.1">
    <property type="nucleotide sequence ID" value="NZ_FMAJ01000005.1"/>
</dbReference>
<feature type="transmembrane region" description="Helical" evidence="5">
    <location>
        <begin position="151"/>
        <end position="168"/>
    </location>
</feature>
<keyword evidence="5" id="KW-0813">Transport</keyword>
<protein>
    <submittedName>
        <fullName evidence="7">Multiple sugar transport system permease protein</fullName>
    </submittedName>
</protein>
<keyword evidence="2 5" id="KW-0812">Transmembrane</keyword>
<feature type="transmembrane region" description="Helical" evidence="5">
    <location>
        <begin position="218"/>
        <end position="240"/>
    </location>
</feature>
<dbReference type="GO" id="GO:0005886">
    <property type="term" value="C:plasma membrane"/>
    <property type="evidence" value="ECO:0007669"/>
    <property type="project" value="UniProtKB-SubCell"/>
</dbReference>
<evidence type="ECO:0000256" key="2">
    <source>
        <dbReference type="ARBA" id="ARBA00022692"/>
    </source>
</evidence>
<organism evidence="7 8">
    <name type="scientific">Rhizobium aethiopicum</name>
    <dbReference type="NCBI Taxonomy" id="1138170"/>
    <lineage>
        <taxon>Bacteria</taxon>
        <taxon>Pseudomonadati</taxon>
        <taxon>Pseudomonadota</taxon>
        <taxon>Alphaproteobacteria</taxon>
        <taxon>Hyphomicrobiales</taxon>
        <taxon>Rhizobiaceae</taxon>
        <taxon>Rhizobium/Agrobacterium group</taxon>
        <taxon>Rhizobium</taxon>
    </lineage>
</organism>
<keyword evidence="4 5" id="KW-0472">Membrane</keyword>
<accession>A0A1C3Y2C2</accession>
<dbReference type="InterPro" id="IPR035906">
    <property type="entry name" value="MetI-like_sf"/>
</dbReference>
<dbReference type="PROSITE" id="PS50928">
    <property type="entry name" value="ABC_TM1"/>
    <property type="match status" value="1"/>
</dbReference>
<feature type="transmembrane region" description="Helical" evidence="5">
    <location>
        <begin position="174"/>
        <end position="197"/>
    </location>
</feature>
<dbReference type="STRING" id="1138170.GA0061105_10569"/>
<dbReference type="InterPro" id="IPR000515">
    <property type="entry name" value="MetI-like"/>
</dbReference>
<feature type="domain" description="ABC transmembrane type-1" evidence="6">
    <location>
        <begin position="87"/>
        <end position="299"/>
    </location>
</feature>
<dbReference type="Pfam" id="PF00528">
    <property type="entry name" value="BPD_transp_1"/>
    <property type="match status" value="1"/>
</dbReference>
<dbReference type="InterPro" id="IPR052730">
    <property type="entry name" value="Sugar_ABC_transporter"/>
</dbReference>
<feature type="transmembrane region" description="Helical" evidence="5">
    <location>
        <begin position="283"/>
        <end position="306"/>
    </location>
</feature>
<comment type="subcellular location">
    <subcellularLocation>
        <location evidence="1 5">Cell membrane</location>
        <topology evidence="1 5">Multi-pass membrane protein</topology>
    </subcellularLocation>
</comment>
<comment type="similarity">
    <text evidence="5">Belongs to the binding-protein-dependent transport system permease family.</text>
</comment>
<dbReference type="GO" id="GO:0055085">
    <property type="term" value="P:transmembrane transport"/>
    <property type="evidence" value="ECO:0007669"/>
    <property type="project" value="InterPro"/>
</dbReference>
<dbReference type="EMBL" id="FMAJ01000005">
    <property type="protein sequence ID" value="SCB58602.1"/>
    <property type="molecule type" value="Genomic_DNA"/>
</dbReference>
<dbReference type="PANTHER" id="PTHR43759">
    <property type="entry name" value="TREHALOSE TRANSPORT SYSTEM PERMEASE PROTEIN SUGA"/>
    <property type="match status" value="1"/>
</dbReference>